<dbReference type="Pfam" id="PF07676">
    <property type="entry name" value="PD40"/>
    <property type="match status" value="3"/>
</dbReference>
<dbReference type="SUPFAM" id="SSF103088">
    <property type="entry name" value="OmpA-like"/>
    <property type="match status" value="1"/>
</dbReference>
<dbReference type="InterPro" id="IPR050330">
    <property type="entry name" value="Bact_OuterMem_StrucFunc"/>
</dbReference>
<dbReference type="InterPro" id="IPR006664">
    <property type="entry name" value="OMP_bac"/>
</dbReference>
<dbReference type="CDD" id="cd07185">
    <property type="entry name" value="OmpA_C-like"/>
    <property type="match status" value="1"/>
</dbReference>
<evidence type="ECO:0000256" key="4">
    <source>
        <dbReference type="PROSITE-ProRule" id="PRU00473"/>
    </source>
</evidence>
<dbReference type="PRINTS" id="PR01021">
    <property type="entry name" value="OMPADOMAIN"/>
</dbReference>
<dbReference type="Gene3D" id="3.30.1330.60">
    <property type="entry name" value="OmpA-like domain"/>
    <property type="match status" value="1"/>
</dbReference>
<dbReference type="RefSeq" id="WP_254154816.1">
    <property type="nucleotide sequence ID" value="NZ_JAHESD010000040.1"/>
</dbReference>
<evidence type="ECO:0000256" key="5">
    <source>
        <dbReference type="SAM" id="SignalP"/>
    </source>
</evidence>
<dbReference type="SUPFAM" id="SSF48452">
    <property type="entry name" value="TPR-like"/>
    <property type="match status" value="1"/>
</dbReference>
<dbReference type="Pfam" id="PF00691">
    <property type="entry name" value="OmpA"/>
    <property type="match status" value="1"/>
</dbReference>
<gene>
    <name evidence="7" type="ORF">KK060_16280</name>
</gene>
<reference evidence="7 8" key="1">
    <citation type="submission" date="2021-05" db="EMBL/GenBank/DDBJ databases">
        <title>A Polyphasic approach of four new species of the genus Ohtaekwangia: Ohtaekwangia histidinii sp. nov., Ohtaekwangia cretensis sp. nov., Ohtaekwangia indiensis sp. nov., Ohtaekwangia reichenbachii sp. nov. from diverse environment.</title>
        <authorList>
            <person name="Octaviana S."/>
        </authorList>
    </citation>
    <scope>NUCLEOTIDE SEQUENCE [LARGE SCALE GENOMIC DNA]</scope>
    <source>
        <strain evidence="7 8">PWU20</strain>
    </source>
</reference>
<keyword evidence="3" id="KW-0998">Cell outer membrane</keyword>
<evidence type="ECO:0000256" key="2">
    <source>
        <dbReference type="ARBA" id="ARBA00023136"/>
    </source>
</evidence>
<dbReference type="PROSITE" id="PS51123">
    <property type="entry name" value="OMPA_2"/>
    <property type="match status" value="1"/>
</dbReference>
<dbReference type="PANTHER" id="PTHR30329:SF21">
    <property type="entry name" value="LIPOPROTEIN YIAD-RELATED"/>
    <property type="match status" value="1"/>
</dbReference>
<name>A0ABS5VVV9_9BACT</name>
<dbReference type="Proteomes" id="UP000772618">
    <property type="component" value="Unassembled WGS sequence"/>
</dbReference>
<evidence type="ECO:0000256" key="1">
    <source>
        <dbReference type="ARBA" id="ARBA00004442"/>
    </source>
</evidence>
<organism evidence="7 8">
    <name type="scientific">Chryseosolibacter indicus</name>
    <dbReference type="NCBI Taxonomy" id="2782351"/>
    <lineage>
        <taxon>Bacteria</taxon>
        <taxon>Pseudomonadati</taxon>
        <taxon>Bacteroidota</taxon>
        <taxon>Cytophagia</taxon>
        <taxon>Cytophagales</taxon>
        <taxon>Chryseotaleaceae</taxon>
        <taxon>Chryseosolibacter</taxon>
    </lineage>
</organism>
<feature type="chain" id="PRO_5045171285" evidence="5">
    <location>
        <begin position="24"/>
        <end position="777"/>
    </location>
</feature>
<dbReference type="InterPro" id="IPR011042">
    <property type="entry name" value="6-blade_b-propeller_TolB-like"/>
</dbReference>
<evidence type="ECO:0000313" key="7">
    <source>
        <dbReference type="EMBL" id="MBT1704854.1"/>
    </source>
</evidence>
<sequence>MNRKAVFFSFVLLALAQMALSQANKKSLAEAERFFGIKAYDQALPLFIEAINAGEKNPSVHYKAGVCYQKTGETNQEIKAIPLFEYALANGKDFPPSVYFDLGYLYLKDESLQKALNAFNTYKGLVKADKAAVAKADQALNTCNTAIALMSVPRNIPVSNFGSIINTQYTEYNPVVSADESIMAFTALRPNTGKTRSGDKFIEEIYISYNNSGTWSEPKLVPVASEYNVGTAGISPDGQKMLIYMGAVTDPGSLFQITRSGESWSKPGIIAPVINTPKYLESTASITPDGKTIYFASDKAGGFGGLDIYKTTLQNNGTWSSPVNLGPAVNSKANEDAPFIHPDQKTLFFTSDGHNSMGGRDIFVTKFVHNKWTAPENMGYPVNTTANDNYFTLIADGTRGYFSSDRKGGAGGQDIYFLNMPAEAANIPLTMIKGKILNAETGKPMPTKIYLIDNQTNKKLDFVYNPDPETGNYLVILPPAKNYDMVIESEGFLPYTLNINVPNQDYFYELYQMISLKTIKQFDVVVGQEVQVKNAFYDTDQDVKADLRKTHEAKLVQTGNVDVYDMMLDLMAAKDKDGIEYLVGLIEHKDPVEAVNFDDPKNSKIEVAARTYYYDESDESKFEQKNVGGKTIFSLPTMIVAEEAKKQRNQPAKKATEVDKSLLAKAAKIYFDAGKSDLKTQYNTELDNILEVLKKYPDLGVEISGFASAEGSEDLNRELSNKRAIAVLDYINHRGVVRRRIVAKGYGASKDQSSSKEEGRRVEVRIVDLNAITISSR</sequence>
<protein>
    <submittedName>
        <fullName evidence="7">PD40 domain-containing protein</fullName>
    </submittedName>
</protein>
<dbReference type="SUPFAM" id="SSF82171">
    <property type="entry name" value="DPP6 N-terminal domain-like"/>
    <property type="match status" value="1"/>
</dbReference>
<dbReference type="EMBL" id="JAHESD010000040">
    <property type="protein sequence ID" value="MBT1704854.1"/>
    <property type="molecule type" value="Genomic_DNA"/>
</dbReference>
<accession>A0ABS5VVV9</accession>
<feature type="signal peptide" evidence="5">
    <location>
        <begin position="1"/>
        <end position="23"/>
    </location>
</feature>
<keyword evidence="8" id="KW-1185">Reference proteome</keyword>
<dbReference type="InterPro" id="IPR011990">
    <property type="entry name" value="TPR-like_helical_dom_sf"/>
</dbReference>
<dbReference type="InterPro" id="IPR011659">
    <property type="entry name" value="WD40"/>
</dbReference>
<comment type="subcellular location">
    <subcellularLocation>
        <location evidence="1">Cell outer membrane</location>
    </subcellularLocation>
</comment>
<dbReference type="Gene3D" id="1.25.40.10">
    <property type="entry name" value="Tetratricopeptide repeat domain"/>
    <property type="match status" value="1"/>
</dbReference>
<evidence type="ECO:0000313" key="8">
    <source>
        <dbReference type="Proteomes" id="UP000772618"/>
    </source>
</evidence>
<keyword evidence="2 4" id="KW-0472">Membrane</keyword>
<dbReference type="InterPro" id="IPR036737">
    <property type="entry name" value="OmpA-like_sf"/>
</dbReference>
<comment type="caution">
    <text evidence="7">The sequence shown here is derived from an EMBL/GenBank/DDBJ whole genome shotgun (WGS) entry which is preliminary data.</text>
</comment>
<evidence type="ECO:0000259" key="6">
    <source>
        <dbReference type="PROSITE" id="PS51123"/>
    </source>
</evidence>
<proteinExistence type="predicted"/>
<evidence type="ECO:0000256" key="3">
    <source>
        <dbReference type="ARBA" id="ARBA00023237"/>
    </source>
</evidence>
<feature type="domain" description="OmpA-like" evidence="6">
    <location>
        <begin position="658"/>
        <end position="775"/>
    </location>
</feature>
<dbReference type="Gene3D" id="2.120.10.30">
    <property type="entry name" value="TolB, C-terminal domain"/>
    <property type="match status" value="1"/>
</dbReference>
<dbReference type="InterPro" id="IPR006665">
    <property type="entry name" value="OmpA-like"/>
</dbReference>
<keyword evidence="5" id="KW-0732">Signal</keyword>
<dbReference type="PANTHER" id="PTHR30329">
    <property type="entry name" value="STATOR ELEMENT OF FLAGELLAR MOTOR COMPLEX"/>
    <property type="match status" value="1"/>
</dbReference>